<dbReference type="PANTHER" id="PTHR33639:SF2">
    <property type="entry name" value="DUF393 DOMAIN-CONTAINING PROTEIN"/>
    <property type="match status" value="1"/>
</dbReference>
<dbReference type="Proteomes" id="UP001203665">
    <property type="component" value="Unassembled WGS sequence"/>
</dbReference>
<evidence type="ECO:0000313" key="2">
    <source>
        <dbReference type="Proteomes" id="UP001203665"/>
    </source>
</evidence>
<dbReference type="InterPro" id="IPR052927">
    <property type="entry name" value="DCC_oxidoreductase"/>
</dbReference>
<dbReference type="InterPro" id="IPR007263">
    <property type="entry name" value="DCC1-like"/>
</dbReference>
<name>A0ABT0XLL2_9BACI</name>
<accession>A0ABT0XLL2</accession>
<dbReference type="PANTHER" id="PTHR33639">
    <property type="entry name" value="THIOL-DISULFIDE OXIDOREDUCTASE DCC"/>
    <property type="match status" value="1"/>
</dbReference>
<organism evidence="1 2">
    <name type="scientific">Alkalicoccobacillus plakortidis</name>
    <dbReference type="NCBI Taxonomy" id="444060"/>
    <lineage>
        <taxon>Bacteria</taxon>
        <taxon>Bacillati</taxon>
        <taxon>Bacillota</taxon>
        <taxon>Bacilli</taxon>
        <taxon>Bacillales</taxon>
        <taxon>Bacillaceae</taxon>
        <taxon>Alkalicoccobacillus</taxon>
    </lineage>
</organism>
<sequence length="132" mass="15829">MENSRGIILFDGVCNLCNKGVDFIIKRDKNRYFYYTSLQSEKGQELKRKYQISEQTDSMILIEGDCAFTHADAILRIVRNLPLRWRIFLVAYLIPPTWRNRLYQFIARHRFRFFGKKDSCRLPTPEERAQFL</sequence>
<proteinExistence type="predicted"/>
<comment type="caution">
    <text evidence="1">The sequence shown here is derived from an EMBL/GenBank/DDBJ whole genome shotgun (WGS) entry which is preliminary data.</text>
</comment>
<dbReference type="EMBL" id="JAMQJY010000002">
    <property type="protein sequence ID" value="MCM2676802.1"/>
    <property type="molecule type" value="Genomic_DNA"/>
</dbReference>
<reference evidence="1" key="1">
    <citation type="submission" date="2022-06" db="EMBL/GenBank/DDBJ databases">
        <title>Alkalicoccobacillus porphyridii sp. nov., isolated from a marine red alga, Porphyridium purpureum and reclassification of Shouchella plakortidis and Shouchella gibsonii as Alkalicoccobacillus plakortidis comb. nov. and Alkalicoccobacillus gibsonii comb. nov.</title>
        <authorList>
            <person name="Kim K.H."/>
            <person name="Lee J.K."/>
            <person name="Han D.M."/>
            <person name="Baek J.H."/>
            <person name="Jeon C.O."/>
        </authorList>
    </citation>
    <scope>NUCLEOTIDE SEQUENCE</scope>
    <source>
        <strain evidence="1">DSM 19153</strain>
    </source>
</reference>
<keyword evidence="2" id="KW-1185">Reference proteome</keyword>
<evidence type="ECO:0000313" key="1">
    <source>
        <dbReference type="EMBL" id="MCM2676802.1"/>
    </source>
</evidence>
<dbReference type="RefSeq" id="WP_251609858.1">
    <property type="nucleotide sequence ID" value="NZ_JAMQJY010000002.1"/>
</dbReference>
<gene>
    <name evidence="1" type="ORF">NDM98_16015</name>
</gene>
<protein>
    <submittedName>
        <fullName evidence="1">DCC1-like thiol-disulfide oxidoreductase family protein</fullName>
    </submittedName>
</protein>
<dbReference type="Pfam" id="PF04134">
    <property type="entry name" value="DCC1-like"/>
    <property type="match status" value="1"/>
</dbReference>